<dbReference type="RefSeq" id="WP_115712139.1">
    <property type="nucleotide sequence ID" value="NZ_LT984814.1"/>
</dbReference>
<dbReference type="SUPFAM" id="SSF50249">
    <property type="entry name" value="Nucleic acid-binding proteins"/>
    <property type="match status" value="1"/>
</dbReference>
<geneLocation type="plasmid" evidence="3">
    <name>cbm2636_mp</name>
</geneLocation>
<evidence type="ECO:0000259" key="1">
    <source>
        <dbReference type="Pfam" id="PF01796"/>
    </source>
</evidence>
<organism evidence="2 3">
    <name type="scientific">Cupriavidus taiwanensis</name>
    <dbReference type="NCBI Taxonomy" id="164546"/>
    <lineage>
        <taxon>Bacteria</taxon>
        <taxon>Pseudomonadati</taxon>
        <taxon>Pseudomonadota</taxon>
        <taxon>Betaproteobacteria</taxon>
        <taxon>Burkholderiales</taxon>
        <taxon>Burkholderiaceae</taxon>
        <taxon>Cupriavidus</taxon>
    </lineage>
</organism>
<gene>
    <name evidence="2" type="ORF">CBM2636_MP10387</name>
</gene>
<feature type="domain" description="ChsH2 C-terminal OB-fold" evidence="1">
    <location>
        <begin position="50"/>
        <end position="111"/>
    </location>
</feature>
<dbReference type="InterPro" id="IPR012340">
    <property type="entry name" value="NA-bd_OB-fold"/>
</dbReference>
<name>A0A9Q7UXV8_9BURK</name>
<sequence>MQSEPSRPPETQGAPCLAVLRCGACGHPTYPASAYGCQFCGAEPERGTVEELPARGTLRNYVTVHAPLVPGMPPPFVVGEVDFAPGIREEVLLDVASESELVPGMTVQGVIRRDAPCGDRYPLRFAPATGEVQR</sequence>
<dbReference type="InterPro" id="IPR002878">
    <property type="entry name" value="ChsH2_C"/>
</dbReference>
<dbReference type="AlphaFoldDB" id="A0A9Q7UXV8"/>
<evidence type="ECO:0000313" key="2">
    <source>
        <dbReference type="EMBL" id="SPD66751.1"/>
    </source>
</evidence>
<dbReference type="Proteomes" id="UP000254259">
    <property type="component" value="Plasmid CBM2636_mp"/>
</dbReference>
<proteinExistence type="predicted"/>
<keyword evidence="2" id="KW-0614">Plasmid</keyword>
<protein>
    <recommendedName>
        <fullName evidence="1">ChsH2 C-terminal OB-fold domain-containing protein</fullName>
    </recommendedName>
</protein>
<evidence type="ECO:0000313" key="3">
    <source>
        <dbReference type="Proteomes" id="UP000254259"/>
    </source>
</evidence>
<dbReference type="EMBL" id="LT984814">
    <property type="protein sequence ID" value="SPD66751.1"/>
    <property type="molecule type" value="Genomic_DNA"/>
</dbReference>
<accession>A0A9Q7UXV8</accession>
<dbReference type="Pfam" id="PF01796">
    <property type="entry name" value="OB_ChsH2_C"/>
    <property type="match status" value="1"/>
</dbReference>
<reference evidence="2 3" key="1">
    <citation type="submission" date="2018-01" db="EMBL/GenBank/DDBJ databases">
        <authorList>
            <person name="Clerissi C."/>
        </authorList>
    </citation>
    <scope>NUCLEOTIDE SEQUENCE [LARGE SCALE GENOMIC DNA]</scope>
    <source>
        <strain evidence="2">Cupriavidus taiwanensis SWF 66322</strain>
        <plasmid evidence="3">cbm2636_mp</plasmid>
    </source>
</reference>